<evidence type="ECO:0000256" key="1">
    <source>
        <dbReference type="PROSITE-ProRule" id="PRU00042"/>
    </source>
</evidence>
<dbReference type="GO" id="GO:0008270">
    <property type="term" value="F:zinc ion binding"/>
    <property type="evidence" value="ECO:0007669"/>
    <property type="project" value="UniProtKB-KW"/>
</dbReference>
<feature type="region of interest" description="Disordered" evidence="2">
    <location>
        <begin position="178"/>
        <end position="226"/>
    </location>
</feature>
<gene>
    <name evidence="4" type="ORF">NLU13_4456</name>
</gene>
<feature type="region of interest" description="Disordered" evidence="2">
    <location>
        <begin position="273"/>
        <end position="353"/>
    </location>
</feature>
<feature type="compositionally biased region" description="Basic and acidic residues" evidence="2">
    <location>
        <begin position="304"/>
        <end position="319"/>
    </location>
</feature>
<proteinExistence type="predicted"/>
<evidence type="ECO:0000313" key="4">
    <source>
        <dbReference type="EMBL" id="KAK0388211.1"/>
    </source>
</evidence>
<dbReference type="AlphaFoldDB" id="A0AA39GJJ1"/>
<feature type="domain" description="C2H2-type" evidence="3">
    <location>
        <begin position="393"/>
        <end position="420"/>
    </location>
</feature>
<dbReference type="Proteomes" id="UP001175261">
    <property type="component" value="Unassembled WGS sequence"/>
</dbReference>
<comment type="caution">
    <text evidence="4">The sequence shown here is derived from an EMBL/GenBank/DDBJ whole genome shotgun (WGS) entry which is preliminary data.</text>
</comment>
<feature type="region of interest" description="Disordered" evidence="2">
    <location>
        <begin position="538"/>
        <end position="569"/>
    </location>
</feature>
<accession>A0AA39GJJ1</accession>
<dbReference type="PANTHER" id="PTHR38166">
    <property type="entry name" value="C2H2-TYPE DOMAIN-CONTAINING PROTEIN-RELATED"/>
    <property type="match status" value="1"/>
</dbReference>
<protein>
    <recommendedName>
        <fullName evidence="3">C2H2-type domain-containing protein</fullName>
    </recommendedName>
</protein>
<keyword evidence="5" id="KW-1185">Reference proteome</keyword>
<dbReference type="EMBL" id="JAPDFR010000003">
    <property type="protein sequence ID" value="KAK0388211.1"/>
    <property type="molecule type" value="Genomic_DNA"/>
</dbReference>
<sequence length="714" mass="79391">MRDTPDDAHVGLQSSQYRLPFRGPQDCKDIDAPDELGSIPKPINGGRSKRFPEHLHLSQGAFRRLRSPTGSSMSTLSSFSSSTHVPDSATTCSLSTLASPISTSYASEVIEQFAKHTIDPSQASFRALHRHHASNATCSTFVNDEEEALFLLRKKEMDLDCASLRSVDRGTKLCELEPQSSPLSEATVEELSLPPTSRRDKATASPRPRSSDGWETTSTASDDHSHDDADAVLDYALQLVYGIDSNESPIPRSRLHRLTHEFLAGIGDAMREECDDNEQAPNRSSTGFSSSTLSEGNGVNDGQQGEKRKKLEQTDKGSEDFSDNEGLNPLPSKRMKPSPSDDNLRLSCPYRKRNPNRFNVRDHHSCAMTYFPKFAELRQHIVKQHKRDDPSAFVCDRCNTDFPSRKGLRDHQRLPKEEMCDIAEHNPESGIDGPTSNKLLSRKRASGASPYVQWREIWNILFPDDDDSAIQPYDFTPVIEHFEISDHFERSFKFLQSSLRDMMENPATLETLAAKFHQCFIETVGQCILNAQNMPYTNRSNKRAEPNRFRNSATMAKRGSSRPDSGIIIDDASEESGSIVNTALRHNSVRTVRSAQRDSTRTVGPRELLPSSQSVFTGLDETLLEQLSKSEGDNTAIGYATTASMDPVSVQAWNNAVLSQQMTPHSMDQPQPGPYSTMADMGGSSDMMYSEDAFYQMFGAIPAGFPGFVGQQRQ</sequence>
<evidence type="ECO:0000256" key="2">
    <source>
        <dbReference type="SAM" id="MobiDB-lite"/>
    </source>
</evidence>
<keyword evidence="1" id="KW-0863">Zinc-finger</keyword>
<dbReference type="InterPro" id="IPR013087">
    <property type="entry name" value="Znf_C2H2_type"/>
</dbReference>
<reference evidence="4" key="1">
    <citation type="submission" date="2022-10" db="EMBL/GenBank/DDBJ databases">
        <title>Determination and structural analysis of whole genome sequence of Sarocladium strictum F4-1.</title>
        <authorList>
            <person name="Hu L."/>
            <person name="Jiang Y."/>
        </authorList>
    </citation>
    <scope>NUCLEOTIDE SEQUENCE</scope>
    <source>
        <strain evidence="4">F4-1</strain>
    </source>
</reference>
<name>A0AA39GJJ1_SARSR</name>
<feature type="region of interest" description="Disordered" evidence="2">
    <location>
        <begin position="1"/>
        <end position="50"/>
    </location>
</feature>
<keyword evidence="1" id="KW-0479">Metal-binding</keyword>
<feature type="compositionally biased region" description="Low complexity" evidence="2">
    <location>
        <begin position="284"/>
        <end position="294"/>
    </location>
</feature>
<dbReference type="PANTHER" id="PTHR38166:SF1">
    <property type="entry name" value="C2H2-TYPE DOMAIN-CONTAINING PROTEIN"/>
    <property type="match status" value="1"/>
</dbReference>
<evidence type="ECO:0000259" key="3">
    <source>
        <dbReference type="PROSITE" id="PS50157"/>
    </source>
</evidence>
<keyword evidence="1" id="KW-0862">Zinc</keyword>
<evidence type="ECO:0000313" key="5">
    <source>
        <dbReference type="Proteomes" id="UP001175261"/>
    </source>
</evidence>
<organism evidence="4 5">
    <name type="scientific">Sarocladium strictum</name>
    <name type="common">Black bundle disease fungus</name>
    <name type="synonym">Acremonium strictum</name>
    <dbReference type="NCBI Taxonomy" id="5046"/>
    <lineage>
        <taxon>Eukaryota</taxon>
        <taxon>Fungi</taxon>
        <taxon>Dikarya</taxon>
        <taxon>Ascomycota</taxon>
        <taxon>Pezizomycotina</taxon>
        <taxon>Sordariomycetes</taxon>
        <taxon>Hypocreomycetidae</taxon>
        <taxon>Hypocreales</taxon>
        <taxon>Sarocladiaceae</taxon>
        <taxon>Sarocladium</taxon>
    </lineage>
</organism>
<dbReference type="PROSITE" id="PS50157">
    <property type="entry name" value="ZINC_FINGER_C2H2_2"/>
    <property type="match status" value="1"/>
</dbReference>